<keyword evidence="2" id="KW-1185">Reference proteome</keyword>
<dbReference type="AlphaFoldDB" id="A0A9D4CRK5"/>
<evidence type="ECO:0000313" key="2">
    <source>
        <dbReference type="Proteomes" id="UP000828390"/>
    </source>
</evidence>
<accession>A0A9D4CRK5</accession>
<evidence type="ECO:0000313" key="1">
    <source>
        <dbReference type="EMBL" id="KAH3729571.1"/>
    </source>
</evidence>
<gene>
    <name evidence="1" type="ORF">DPMN_055542</name>
</gene>
<dbReference type="Proteomes" id="UP000828390">
    <property type="component" value="Unassembled WGS sequence"/>
</dbReference>
<proteinExistence type="predicted"/>
<reference evidence="1" key="1">
    <citation type="journal article" date="2019" name="bioRxiv">
        <title>The Genome of the Zebra Mussel, Dreissena polymorpha: A Resource for Invasive Species Research.</title>
        <authorList>
            <person name="McCartney M.A."/>
            <person name="Auch B."/>
            <person name="Kono T."/>
            <person name="Mallez S."/>
            <person name="Zhang Y."/>
            <person name="Obille A."/>
            <person name="Becker A."/>
            <person name="Abrahante J.E."/>
            <person name="Garbe J."/>
            <person name="Badalamenti J.P."/>
            <person name="Herman A."/>
            <person name="Mangelson H."/>
            <person name="Liachko I."/>
            <person name="Sullivan S."/>
            <person name="Sone E.D."/>
            <person name="Koren S."/>
            <person name="Silverstein K.A.T."/>
            <person name="Beckman K.B."/>
            <person name="Gohl D.M."/>
        </authorList>
    </citation>
    <scope>NUCLEOTIDE SEQUENCE</scope>
    <source>
        <strain evidence="1">Duluth1</strain>
        <tissue evidence="1">Whole animal</tissue>
    </source>
</reference>
<organism evidence="1 2">
    <name type="scientific">Dreissena polymorpha</name>
    <name type="common">Zebra mussel</name>
    <name type="synonym">Mytilus polymorpha</name>
    <dbReference type="NCBI Taxonomy" id="45954"/>
    <lineage>
        <taxon>Eukaryota</taxon>
        <taxon>Metazoa</taxon>
        <taxon>Spiralia</taxon>
        <taxon>Lophotrochozoa</taxon>
        <taxon>Mollusca</taxon>
        <taxon>Bivalvia</taxon>
        <taxon>Autobranchia</taxon>
        <taxon>Heteroconchia</taxon>
        <taxon>Euheterodonta</taxon>
        <taxon>Imparidentia</taxon>
        <taxon>Neoheterodontei</taxon>
        <taxon>Myida</taxon>
        <taxon>Dreissenoidea</taxon>
        <taxon>Dreissenidae</taxon>
        <taxon>Dreissena</taxon>
    </lineage>
</organism>
<sequence length="143" mass="16471">MEPVIPGTTLSPLQRPKHLEIQDRDRLVNCFIFQQKLGPICPGRGDSDWSLEILLDGPTGPRLSVDNHRMLLLNDAASRTAPKAKLKSSNFSFVRERTLNANRYTKYMTSRVLTRQHYSHTRKTVRPPDRHIFQLVRIILKLG</sequence>
<protein>
    <submittedName>
        <fullName evidence="1">Uncharacterized protein</fullName>
    </submittedName>
</protein>
<reference evidence="1" key="2">
    <citation type="submission" date="2020-11" db="EMBL/GenBank/DDBJ databases">
        <authorList>
            <person name="McCartney M.A."/>
            <person name="Auch B."/>
            <person name="Kono T."/>
            <person name="Mallez S."/>
            <person name="Becker A."/>
            <person name="Gohl D.M."/>
            <person name="Silverstein K.A.T."/>
            <person name="Koren S."/>
            <person name="Bechman K.B."/>
            <person name="Herman A."/>
            <person name="Abrahante J.E."/>
            <person name="Garbe J."/>
        </authorList>
    </citation>
    <scope>NUCLEOTIDE SEQUENCE</scope>
    <source>
        <strain evidence="1">Duluth1</strain>
        <tissue evidence="1">Whole animal</tissue>
    </source>
</reference>
<dbReference type="EMBL" id="JAIWYP010000012">
    <property type="protein sequence ID" value="KAH3729571.1"/>
    <property type="molecule type" value="Genomic_DNA"/>
</dbReference>
<comment type="caution">
    <text evidence="1">The sequence shown here is derived from an EMBL/GenBank/DDBJ whole genome shotgun (WGS) entry which is preliminary data.</text>
</comment>
<name>A0A9D4CRK5_DREPO</name>